<dbReference type="PROSITE" id="PS51469">
    <property type="entry name" value="SUN"/>
    <property type="match status" value="1"/>
</dbReference>
<feature type="region of interest" description="Disordered" evidence="5">
    <location>
        <begin position="117"/>
        <end position="160"/>
    </location>
</feature>
<dbReference type="Proteomes" id="UP000078343">
    <property type="component" value="Unassembled WGS sequence"/>
</dbReference>
<keyword evidence="3 6" id="KW-1133">Transmembrane helix</keyword>
<evidence type="ECO:0000256" key="1">
    <source>
        <dbReference type="ARBA" id="ARBA00004370"/>
    </source>
</evidence>
<gene>
    <name evidence="8" type="ORF">AYL99_00821</name>
</gene>
<organism evidence="8 9">
    <name type="scientific">Fonsecaea erecta</name>
    <dbReference type="NCBI Taxonomy" id="1367422"/>
    <lineage>
        <taxon>Eukaryota</taxon>
        <taxon>Fungi</taxon>
        <taxon>Dikarya</taxon>
        <taxon>Ascomycota</taxon>
        <taxon>Pezizomycotina</taxon>
        <taxon>Eurotiomycetes</taxon>
        <taxon>Chaetothyriomycetidae</taxon>
        <taxon>Chaetothyriales</taxon>
        <taxon>Herpotrichiellaceae</taxon>
        <taxon>Fonsecaea</taxon>
    </lineage>
</organism>
<dbReference type="RefSeq" id="XP_018698216.1">
    <property type="nucleotide sequence ID" value="XM_018832337.1"/>
</dbReference>
<keyword evidence="2 6" id="KW-0812">Transmembrane</keyword>
<evidence type="ECO:0000313" key="9">
    <source>
        <dbReference type="Proteomes" id="UP000078343"/>
    </source>
</evidence>
<keyword evidence="4 6" id="KW-0472">Membrane</keyword>
<reference evidence="8 9" key="1">
    <citation type="submission" date="2016-04" db="EMBL/GenBank/DDBJ databases">
        <title>Draft genome of Fonsecaea erecta CBS 125763.</title>
        <authorList>
            <person name="Weiss V.A."/>
            <person name="Vicente V.A."/>
            <person name="Raittz R.T."/>
            <person name="Moreno L.F."/>
            <person name="De Souza E.M."/>
            <person name="Pedrosa F.O."/>
            <person name="Steffens M.B."/>
            <person name="Faoro H."/>
            <person name="Tadra-Sfeir M.Z."/>
            <person name="Najafzadeh M.J."/>
            <person name="Felipe M.S."/>
            <person name="Teixeira M."/>
            <person name="Sun J."/>
            <person name="Xi L."/>
            <person name="Gomes R."/>
            <person name="De Azevedo C.M."/>
            <person name="Salgado C.G."/>
            <person name="Da Silva M.B."/>
            <person name="Nascimento M.F."/>
            <person name="Queiroz-Telles F."/>
            <person name="Attili D.S."/>
            <person name="Gorbushina A."/>
        </authorList>
    </citation>
    <scope>NUCLEOTIDE SEQUENCE [LARGE SCALE GENOMIC DNA]</scope>
    <source>
        <strain evidence="8 9">CBS 125763</strain>
    </source>
</reference>
<feature type="region of interest" description="Disordered" evidence="5">
    <location>
        <begin position="176"/>
        <end position="219"/>
    </location>
</feature>
<feature type="compositionally biased region" description="Polar residues" evidence="5">
    <location>
        <begin position="27"/>
        <end position="40"/>
    </location>
</feature>
<dbReference type="GeneID" id="30004991"/>
<dbReference type="GO" id="GO:0043495">
    <property type="term" value="F:protein-membrane adaptor activity"/>
    <property type="evidence" value="ECO:0007669"/>
    <property type="project" value="TreeGrafter"/>
</dbReference>
<dbReference type="AlphaFoldDB" id="A0A178ZYH9"/>
<dbReference type="STRING" id="1367422.A0A178ZYH9"/>
<comment type="subcellular location">
    <subcellularLocation>
        <location evidence="1">Membrane</location>
    </subcellularLocation>
</comment>
<dbReference type="EMBL" id="LVYI01000001">
    <property type="protein sequence ID" value="OAP64849.1"/>
    <property type="molecule type" value="Genomic_DNA"/>
</dbReference>
<dbReference type="OrthoDB" id="342281at2759"/>
<dbReference type="InterPro" id="IPR012919">
    <property type="entry name" value="SUN_dom"/>
</dbReference>
<dbReference type="PANTHER" id="PTHR12911:SF8">
    <property type="entry name" value="KLAROID PROTEIN-RELATED"/>
    <property type="match status" value="1"/>
</dbReference>
<evidence type="ECO:0000313" key="8">
    <source>
        <dbReference type="EMBL" id="OAP64849.1"/>
    </source>
</evidence>
<dbReference type="GO" id="GO:0034993">
    <property type="term" value="C:meiotic nuclear membrane microtubule tethering complex"/>
    <property type="evidence" value="ECO:0007669"/>
    <property type="project" value="TreeGrafter"/>
</dbReference>
<dbReference type="PANTHER" id="PTHR12911">
    <property type="entry name" value="SAD1/UNC-84-LIKE PROTEIN-RELATED"/>
    <property type="match status" value="1"/>
</dbReference>
<sequence>MVPRRSTARASTATPVRASSPAKRSTRAGSAQSPESSIPRRSTRGHSKQASIADGAVNNPRLPEVQIQQSYAYGSSKTPVLPTQLVARSRMNLTEMAETIDAGVEQAQQHLQNHIEETHANLQKDPRAERARRRASRENSREASVASEDAERQRSQRVAAWASSLDDNRLNEIPEEGQEAGDSAIAPEGSWVVNDGSSDDDDTNKETDRGTDPSSFPSGIFDHSYNYERGIRKPQVTIRERQEPRFRKAWNNIKDAMLQTWQTSLEILSSTWHRSIRSLRASSRAIRDLSNLLLVPMMSIVLASLFIGGVSFLLCYTYTNFICDPLSTSPTALTLQKVCGTCTRSPSIASVNLTAGSGNDLSKLSAAINHINQQLRILETRLTDKLDSQSAAMAQDIETLKKQHLELSSHMAGLGPGGRTGSLSTNVPSPVIPKVNYFAPNNGALVEPRLTSPTMQKPLALAHRVLLRVFLSTRYVTKPPITALTPWQDVGDCWCASAVRSVGPRHEDDVMRLGVRVTEMIYPTEVVLENYPSAGSLSPGSTPKKLELWADFEQLDSLAWEKLNIRAMQGVTGSPFGPAYALIGKMEYDASSEASHVQTFPLDVNQGSLAYAAQNFVVRVTENYGAEYACLYRVRLHGVPVFGSERDNSEG</sequence>
<name>A0A178ZYH9_9EURO</name>
<protein>
    <recommendedName>
        <fullName evidence="7">SUN domain-containing protein</fullName>
    </recommendedName>
</protein>
<dbReference type="InterPro" id="IPR045119">
    <property type="entry name" value="SUN1-5"/>
</dbReference>
<evidence type="ECO:0000256" key="4">
    <source>
        <dbReference type="ARBA" id="ARBA00023136"/>
    </source>
</evidence>
<dbReference type="Gene3D" id="2.60.120.260">
    <property type="entry name" value="Galactose-binding domain-like"/>
    <property type="match status" value="1"/>
</dbReference>
<accession>A0A178ZYH9</accession>
<dbReference type="Pfam" id="PF07738">
    <property type="entry name" value="Sad1_UNC"/>
    <property type="match status" value="1"/>
</dbReference>
<feature type="region of interest" description="Disordered" evidence="5">
    <location>
        <begin position="1"/>
        <end position="61"/>
    </location>
</feature>
<feature type="compositionally biased region" description="Basic and acidic residues" evidence="5">
    <location>
        <begin position="117"/>
        <end position="129"/>
    </location>
</feature>
<feature type="domain" description="SUN" evidence="7">
    <location>
        <begin position="443"/>
        <end position="641"/>
    </location>
</feature>
<comment type="caution">
    <text evidence="8">The sequence shown here is derived from an EMBL/GenBank/DDBJ whole genome shotgun (WGS) entry which is preliminary data.</text>
</comment>
<evidence type="ECO:0000256" key="2">
    <source>
        <dbReference type="ARBA" id="ARBA00022692"/>
    </source>
</evidence>
<evidence type="ECO:0000256" key="5">
    <source>
        <dbReference type="SAM" id="MobiDB-lite"/>
    </source>
</evidence>
<feature type="transmembrane region" description="Helical" evidence="6">
    <location>
        <begin position="292"/>
        <end position="319"/>
    </location>
</feature>
<evidence type="ECO:0000256" key="6">
    <source>
        <dbReference type="SAM" id="Phobius"/>
    </source>
</evidence>
<proteinExistence type="predicted"/>
<keyword evidence="9" id="KW-1185">Reference proteome</keyword>
<evidence type="ECO:0000256" key="3">
    <source>
        <dbReference type="ARBA" id="ARBA00022989"/>
    </source>
</evidence>
<evidence type="ECO:0000259" key="7">
    <source>
        <dbReference type="PROSITE" id="PS51469"/>
    </source>
</evidence>